<dbReference type="SMART" id="SM00413">
    <property type="entry name" value="ETS"/>
    <property type="match status" value="1"/>
</dbReference>
<dbReference type="GO" id="GO:0030154">
    <property type="term" value="P:cell differentiation"/>
    <property type="evidence" value="ECO:0007669"/>
    <property type="project" value="TreeGrafter"/>
</dbReference>
<dbReference type="PANTHER" id="PTHR11849">
    <property type="entry name" value="ETS"/>
    <property type="match status" value="1"/>
</dbReference>
<dbReference type="PROSITE" id="PS00345">
    <property type="entry name" value="ETS_DOMAIN_1"/>
    <property type="match status" value="1"/>
</dbReference>
<accession>A0AAD9K1A5</accession>
<evidence type="ECO:0000256" key="1">
    <source>
        <dbReference type="ARBA" id="ARBA00005562"/>
    </source>
</evidence>
<feature type="domain" description="ETS" evidence="4">
    <location>
        <begin position="29"/>
        <end position="110"/>
    </location>
</feature>
<reference evidence="5" key="1">
    <citation type="journal article" date="2023" name="Mol. Biol. Evol.">
        <title>Third-Generation Sequencing Reveals the Adaptive Role of the Epigenome in Three Deep-Sea Polychaetes.</title>
        <authorList>
            <person name="Perez M."/>
            <person name="Aroh O."/>
            <person name="Sun Y."/>
            <person name="Lan Y."/>
            <person name="Juniper S.K."/>
            <person name="Young C.R."/>
            <person name="Angers B."/>
            <person name="Qian P.Y."/>
        </authorList>
    </citation>
    <scope>NUCLEOTIDE SEQUENCE</scope>
    <source>
        <strain evidence="5">P08H-3</strain>
    </source>
</reference>
<evidence type="ECO:0000256" key="3">
    <source>
        <dbReference type="RuleBase" id="RU004019"/>
    </source>
</evidence>
<proteinExistence type="inferred from homology"/>
<dbReference type="Gene3D" id="1.10.10.10">
    <property type="entry name" value="Winged helix-like DNA-binding domain superfamily/Winged helix DNA-binding domain"/>
    <property type="match status" value="1"/>
</dbReference>
<comment type="similarity">
    <text evidence="1 3">Belongs to the ETS family.</text>
</comment>
<evidence type="ECO:0000313" key="6">
    <source>
        <dbReference type="Proteomes" id="UP001208570"/>
    </source>
</evidence>
<keyword evidence="2 3" id="KW-0238">DNA-binding</keyword>
<dbReference type="InterPro" id="IPR046328">
    <property type="entry name" value="ETS_fam"/>
</dbReference>
<evidence type="ECO:0000256" key="2">
    <source>
        <dbReference type="ARBA" id="ARBA00023125"/>
    </source>
</evidence>
<dbReference type="SUPFAM" id="SSF46785">
    <property type="entry name" value="Winged helix' DNA-binding domain"/>
    <property type="match status" value="1"/>
</dbReference>
<dbReference type="EMBL" id="JAODUP010000085">
    <property type="protein sequence ID" value="KAK2163114.1"/>
    <property type="molecule type" value="Genomic_DNA"/>
</dbReference>
<keyword evidence="6" id="KW-1185">Reference proteome</keyword>
<dbReference type="Proteomes" id="UP001208570">
    <property type="component" value="Unassembled WGS sequence"/>
</dbReference>
<dbReference type="InterPro" id="IPR036390">
    <property type="entry name" value="WH_DNA-bd_sf"/>
</dbReference>
<dbReference type="PRINTS" id="PR00454">
    <property type="entry name" value="ETSDOMAIN"/>
</dbReference>
<keyword evidence="3" id="KW-0539">Nucleus</keyword>
<comment type="caution">
    <text evidence="5">The sequence shown here is derived from an EMBL/GenBank/DDBJ whole genome shotgun (WGS) entry which is preliminary data.</text>
</comment>
<evidence type="ECO:0000259" key="4">
    <source>
        <dbReference type="PROSITE" id="PS50061"/>
    </source>
</evidence>
<dbReference type="AlphaFoldDB" id="A0AAD9K1A5"/>
<protein>
    <recommendedName>
        <fullName evidence="4">ETS domain-containing protein</fullName>
    </recommendedName>
</protein>
<dbReference type="PROSITE" id="PS00346">
    <property type="entry name" value="ETS_DOMAIN_2"/>
    <property type="match status" value="1"/>
</dbReference>
<dbReference type="Pfam" id="PF00178">
    <property type="entry name" value="Ets"/>
    <property type="match status" value="1"/>
</dbReference>
<dbReference type="PROSITE" id="PS50061">
    <property type="entry name" value="ETS_DOMAIN_3"/>
    <property type="match status" value="1"/>
</dbReference>
<organism evidence="5 6">
    <name type="scientific">Paralvinella palmiformis</name>
    <dbReference type="NCBI Taxonomy" id="53620"/>
    <lineage>
        <taxon>Eukaryota</taxon>
        <taxon>Metazoa</taxon>
        <taxon>Spiralia</taxon>
        <taxon>Lophotrochozoa</taxon>
        <taxon>Annelida</taxon>
        <taxon>Polychaeta</taxon>
        <taxon>Sedentaria</taxon>
        <taxon>Canalipalpata</taxon>
        <taxon>Terebellida</taxon>
        <taxon>Terebelliformia</taxon>
        <taxon>Alvinellidae</taxon>
        <taxon>Paralvinella</taxon>
    </lineage>
</organism>
<dbReference type="InterPro" id="IPR000418">
    <property type="entry name" value="Ets_dom"/>
</dbReference>
<sequence length="311" mass="34903">MSQEKPGSRKKVDDCEKVISKISGQVSQIQLWQFLLELLDQIPTGGVVIEWEERFSEFRIVDPDQLANLWGRRKKKPNMNYDKLSRALRYYYEKNILTKIAGKRYTYRFDFGALLAEGYNLPSSVYDYLAKHPLRLASLYANHDALISGHPHLARAGYHYRTVPRFYGYSQTAHSGYSLSRIGDSSGFCSRTITATSPDVEQLQLTDEESSTNLVSRSLTSVKNLSALAYTPSPLSTTKTLISPGMVPTTATEDDRILHVPTVASTGRTNFGCSGMHPRTFLTADPRALNSGNGDFLSGYQHYLQTMSSLY</sequence>
<dbReference type="GO" id="GO:0005634">
    <property type="term" value="C:nucleus"/>
    <property type="evidence" value="ECO:0007669"/>
    <property type="project" value="UniProtKB-SubCell"/>
</dbReference>
<dbReference type="PANTHER" id="PTHR11849:SF304">
    <property type="entry name" value="DNA-BINDING PROTEIN D-ETS-3"/>
    <property type="match status" value="1"/>
</dbReference>
<dbReference type="GO" id="GO:0043565">
    <property type="term" value="F:sequence-specific DNA binding"/>
    <property type="evidence" value="ECO:0007669"/>
    <property type="project" value="InterPro"/>
</dbReference>
<comment type="subcellular location">
    <subcellularLocation>
        <location evidence="3">Nucleus</location>
    </subcellularLocation>
</comment>
<gene>
    <name evidence="5" type="ORF">LSH36_85g03073</name>
</gene>
<name>A0AAD9K1A5_9ANNE</name>
<dbReference type="InterPro" id="IPR036388">
    <property type="entry name" value="WH-like_DNA-bd_sf"/>
</dbReference>
<evidence type="ECO:0000313" key="5">
    <source>
        <dbReference type="EMBL" id="KAK2163114.1"/>
    </source>
</evidence>
<dbReference type="GO" id="GO:0000981">
    <property type="term" value="F:DNA-binding transcription factor activity, RNA polymerase II-specific"/>
    <property type="evidence" value="ECO:0007669"/>
    <property type="project" value="TreeGrafter"/>
</dbReference>